<feature type="transmembrane region" description="Helical" evidence="9">
    <location>
        <begin position="20"/>
        <end position="46"/>
    </location>
</feature>
<evidence type="ECO:0000256" key="5">
    <source>
        <dbReference type="ARBA" id="ARBA00022692"/>
    </source>
</evidence>
<evidence type="ECO:0000256" key="9">
    <source>
        <dbReference type="RuleBase" id="RU363032"/>
    </source>
</evidence>
<evidence type="ECO:0000256" key="1">
    <source>
        <dbReference type="ARBA" id="ARBA00004429"/>
    </source>
</evidence>
<dbReference type="EMBL" id="QJUL01000060">
    <property type="protein sequence ID" value="TBU85224.1"/>
    <property type="molecule type" value="Genomic_DNA"/>
</dbReference>
<name>A0A4Q9QT96_9GAMM</name>
<evidence type="ECO:0000256" key="7">
    <source>
        <dbReference type="ARBA" id="ARBA00022989"/>
    </source>
</evidence>
<dbReference type="CDD" id="cd06261">
    <property type="entry name" value="TM_PBP2"/>
    <property type="match status" value="1"/>
</dbReference>
<dbReference type="InterPro" id="IPR043429">
    <property type="entry name" value="ArtM/GltK/GlnP/TcyL/YhdX-like"/>
</dbReference>
<evidence type="ECO:0000256" key="3">
    <source>
        <dbReference type="ARBA" id="ARBA00022448"/>
    </source>
</evidence>
<evidence type="ECO:0000256" key="4">
    <source>
        <dbReference type="ARBA" id="ARBA00022475"/>
    </source>
</evidence>
<evidence type="ECO:0000256" key="2">
    <source>
        <dbReference type="ARBA" id="ARBA00010072"/>
    </source>
</evidence>
<dbReference type="NCBIfam" id="TIGR01726">
    <property type="entry name" value="HEQRo_perm_3TM"/>
    <property type="match status" value="1"/>
</dbReference>
<dbReference type="OrthoDB" id="9809799at2"/>
<dbReference type="SUPFAM" id="SSF161098">
    <property type="entry name" value="MetI-like"/>
    <property type="match status" value="1"/>
</dbReference>
<comment type="caution">
    <text evidence="11">The sequence shown here is derived from an EMBL/GenBank/DDBJ whole genome shotgun (WGS) entry which is preliminary data.</text>
</comment>
<comment type="similarity">
    <text evidence="2">Belongs to the binding-protein-dependent transport system permease family. HisMQ subfamily.</text>
</comment>
<dbReference type="Gene3D" id="1.10.3720.10">
    <property type="entry name" value="MetI-like"/>
    <property type="match status" value="1"/>
</dbReference>
<dbReference type="InterPro" id="IPR010065">
    <property type="entry name" value="AA_ABC_transptr_permease_3TM"/>
</dbReference>
<dbReference type="GO" id="GO:0043190">
    <property type="term" value="C:ATP-binding cassette (ABC) transporter complex"/>
    <property type="evidence" value="ECO:0007669"/>
    <property type="project" value="InterPro"/>
</dbReference>
<dbReference type="NCBIfam" id="TIGR03003">
    <property type="entry name" value="ectoine_ehuD"/>
    <property type="match status" value="1"/>
</dbReference>
<dbReference type="InterPro" id="IPR014341">
    <property type="entry name" value="Ectoine_EhuD"/>
</dbReference>
<organism evidence="11 12">
    <name type="scientific">Phytopseudomonas dryadis</name>
    <dbReference type="NCBI Taxonomy" id="2487520"/>
    <lineage>
        <taxon>Bacteria</taxon>
        <taxon>Pseudomonadati</taxon>
        <taxon>Pseudomonadota</taxon>
        <taxon>Gammaproteobacteria</taxon>
        <taxon>Pseudomonadales</taxon>
        <taxon>Pseudomonadaceae</taxon>
        <taxon>Phytopseudomonas</taxon>
    </lineage>
</organism>
<dbReference type="InterPro" id="IPR035906">
    <property type="entry name" value="MetI-like_sf"/>
</dbReference>
<keyword evidence="8 9" id="KW-0472">Membrane</keyword>
<keyword evidence="7 9" id="KW-1133">Transmembrane helix</keyword>
<reference evidence="11 12" key="1">
    <citation type="submission" date="2018-06" db="EMBL/GenBank/DDBJ databases">
        <title>Three novel Pseudomonas species isolated from symptomatic oak.</title>
        <authorList>
            <person name="Bueno-Gonzalez V."/>
            <person name="Brady C."/>
        </authorList>
    </citation>
    <scope>NUCLEOTIDE SEQUENCE [LARGE SCALE GENOMIC DNA]</scope>
    <source>
        <strain evidence="11 12">P6B</strain>
    </source>
</reference>
<gene>
    <name evidence="11" type="primary">ehuD</name>
    <name evidence="11" type="ORF">DNK44_24425</name>
</gene>
<sequence>MFWDWQYTWSLMPSLLEGAWLTVLATLAGTAIALVGGAFFAVAGYSRHRAVRCLVSFSVQFLRGTPLLVQLYVIFFVLPEVGVVLPAFLAGVVGLGLHYSAYLAEVYRAGIDSVDKGQWDASTSINLSRRQVWLRIILPQAIPKMVPPMGNYSIGMLKESALLSTISVFELVARAQAIGNETYRFTEPLTVVGLLFLALTIVFTLVLHLAERKAAALR</sequence>
<comment type="subcellular location">
    <subcellularLocation>
        <location evidence="1">Cell inner membrane</location>
        <topology evidence="1">Multi-pass membrane protein</topology>
    </subcellularLocation>
    <subcellularLocation>
        <location evidence="9">Cell membrane</location>
        <topology evidence="9">Multi-pass membrane protein</topology>
    </subcellularLocation>
</comment>
<dbReference type="PANTHER" id="PTHR30614">
    <property type="entry name" value="MEMBRANE COMPONENT OF AMINO ACID ABC TRANSPORTER"/>
    <property type="match status" value="1"/>
</dbReference>
<evidence type="ECO:0000259" key="10">
    <source>
        <dbReference type="PROSITE" id="PS50928"/>
    </source>
</evidence>
<keyword evidence="4" id="KW-1003">Cell membrane</keyword>
<accession>A0A4Q9QT96</accession>
<dbReference type="GO" id="GO:0006865">
    <property type="term" value="P:amino acid transport"/>
    <property type="evidence" value="ECO:0007669"/>
    <property type="project" value="UniProtKB-KW"/>
</dbReference>
<dbReference type="InterPro" id="IPR000515">
    <property type="entry name" value="MetI-like"/>
</dbReference>
<dbReference type="AlphaFoldDB" id="A0A4Q9QT96"/>
<evidence type="ECO:0000313" key="12">
    <source>
        <dbReference type="Proteomes" id="UP000293172"/>
    </source>
</evidence>
<evidence type="ECO:0000313" key="11">
    <source>
        <dbReference type="EMBL" id="TBU85224.1"/>
    </source>
</evidence>
<keyword evidence="6" id="KW-0029">Amino-acid transport</keyword>
<keyword evidence="5 9" id="KW-0812">Transmembrane</keyword>
<dbReference type="GO" id="GO:0022857">
    <property type="term" value="F:transmembrane transporter activity"/>
    <property type="evidence" value="ECO:0007669"/>
    <property type="project" value="InterPro"/>
</dbReference>
<dbReference type="RefSeq" id="WP_131199305.1">
    <property type="nucleotide sequence ID" value="NZ_QJUL01000060.1"/>
</dbReference>
<proteinExistence type="inferred from homology"/>
<dbReference type="PANTHER" id="PTHR30614:SF0">
    <property type="entry name" value="L-CYSTINE TRANSPORT SYSTEM PERMEASE PROTEIN TCYL"/>
    <property type="match status" value="1"/>
</dbReference>
<evidence type="ECO:0000256" key="6">
    <source>
        <dbReference type="ARBA" id="ARBA00022970"/>
    </source>
</evidence>
<dbReference type="Proteomes" id="UP000293172">
    <property type="component" value="Unassembled WGS sequence"/>
</dbReference>
<feature type="transmembrane region" description="Helical" evidence="9">
    <location>
        <begin position="189"/>
        <end position="210"/>
    </location>
</feature>
<feature type="domain" description="ABC transmembrane type-1" evidence="10">
    <location>
        <begin position="19"/>
        <end position="207"/>
    </location>
</feature>
<dbReference type="Pfam" id="PF00528">
    <property type="entry name" value="BPD_transp_1"/>
    <property type="match status" value="1"/>
</dbReference>
<protein>
    <submittedName>
        <fullName evidence="11">Ectoine/hydroxyectoine ABC transporter permease subunit EhuD</fullName>
    </submittedName>
</protein>
<feature type="transmembrane region" description="Helical" evidence="9">
    <location>
        <begin position="67"/>
        <end position="93"/>
    </location>
</feature>
<keyword evidence="3 9" id="KW-0813">Transport</keyword>
<dbReference type="PROSITE" id="PS50928">
    <property type="entry name" value="ABC_TM1"/>
    <property type="match status" value="1"/>
</dbReference>
<evidence type="ECO:0000256" key="8">
    <source>
        <dbReference type="ARBA" id="ARBA00023136"/>
    </source>
</evidence>